<evidence type="ECO:0000256" key="1">
    <source>
        <dbReference type="SAM" id="MobiDB-lite"/>
    </source>
</evidence>
<sequence length="178" mass="19163">MSDEASRFVGAPPPPPRKARGLTRASRPAVAAEIEPETTPSAEPLPVVEQPNNERSGQVAVAEAPVAQPASAAPTAPVVVPPVASQQSALVQQPSGEGFDVPEARRHRIKVTFELDSDLRMRARTMFKRTGESEGDLSFGGMIATLIENECLRRERVYNGGRPFEGMDSNLRPGRPLN</sequence>
<gene>
    <name evidence="2" type="ORF">N1032_18795</name>
</gene>
<dbReference type="RefSeq" id="WP_259540918.1">
    <property type="nucleotide sequence ID" value="NZ_JANLCJ010000008.1"/>
</dbReference>
<dbReference type="Gene3D" id="6.10.180.30">
    <property type="match status" value="1"/>
</dbReference>
<dbReference type="Proteomes" id="UP001165586">
    <property type="component" value="Unassembled WGS sequence"/>
</dbReference>
<accession>A0ABT2H783</accession>
<evidence type="ECO:0000313" key="3">
    <source>
        <dbReference type="Proteomes" id="UP001165586"/>
    </source>
</evidence>
<proteinExistence type="predicted"/>
<evidence type="ECO:0000313" key="2">
    <source>
        <dbReference type="EMBL" id="MCS5735794.1"/>
    </source>
</evidence>
<evidence type="ECO:0008006" key="4">
    <source>
        <dbReference type="Google" id="ProtNLM"/>
    </source>
</evidence>
<feature type="region of interest" description="Disordered" evidence="1">
    <location>
        <begin position="1"/>
        <end position="57"/>
    </location>
</feature>
<organism evidence="2 3">
    <name type="scientific">Herbiconiux daphne</name>
    <dbReference type="NCBI Taxonomy" id="2970914"/>
    <lineage>
        <taxon>Bacteria</taxon>
        <taxon>Bacillati</taxon>
        <taxon>Actinomycetota</taxon>
        <taxon>Actinomycetes</taxon>
        <taxon>Micrococcales</taxon>
        <taxon>Microbacteriaceae</taxon>
        <taxon>Herbiconiux</taxon>
    </lineage>
</organism>
<reference evidence="2" key="1">
    <citation type="submission" date="2022-08" db="EMBL/GenBank/DDBJ databases">
        <authorList>
            <person name="Deng Y."/>
            <person name="Han X.-F."/>
            <person name="Zhang Y.-Q."/>
        </authorList>
    </citation>
    <scope>NUCLEOTIDE SEQUENCE</scope>
    <source>
        <strain evidence="2">CPCC 203386</strain>
    </source>
</reference>
<comment type="caution">
    <text evidence="2">The sequence shown here is derived from an EMBL/GenBank/DDBJ whole genome shotgun (WGS) entry which is preliminary data.</text>
</comment>
<dbReference type="EMBL" id="JANLCJ010000008">
    <property type="protein sequence ID" value="MCS5735794.1"/>
    <property type="molecule type" value="Genomic_DNA"/>
</dbReference>
<keyword evidence="3" id="KW-1185">Reference proteome</keyword>
<name>A0ABT2H783_9MICO</name>
<protein>
    <recommendedName>
        <fullName evidence="4">Centromere-binding protein ParB C-terminal domain-containing protein</fullName>
    </recommendedName>
</protein>